<dbReference type="PANTHER" id="PTHR43805:SF1">
    <property type="entry name" value="GP-PDE DOMAIN-CONTAINING PROTEIN"/>
    <property type="match status" value="1"/>
</dbReference>
<dbReference type="Pfam" id="PF03009">
    <property type="entry name" value="GDPD"/>
    <property type="match status" value="1"/>
</dbReference>
<dbReference type="HOGENOM" id="CLU_030006_3_6_5"/>
<dbReference type="AlphaFoldDB" id="W8RT13"/>
<dbReference type="InterPro" id="IPR017946">
    <property type="entry name" value="PLC-like_Pdiesterase_TIM-brl"/>
</dbReference>
<keyword evidence="3" id="KW-0378">Hydrolase</keyword>
<reference evidence="3 4" key="1">
    <citation type="submission" date="2013-03" db="EMBL/GenBank/DDBJ databases">
        <authorList>
            <person name="Fiebig A."/>
            <person name="Goeker M."/>
            <person name="Klenk H.-P.P."/>
        </authorList>
    </citation>
    <scope>NUCLEOTIDE SEQUENCE [LARGE SCALE GENOMIC DNA]</scope>
    <source>
        <strain evidence="4">DSM 19469</strain>
    </source>
</reference>
<evidence type="ECO:0000259" key="2">
    <source>
        <dbReference type="PROSITE" id="PS51704"/>
    </source>
</evidence>
<protein>
    <submittedName>
        <fullName evidence="3">Glycerophosphoryl diester phosphodiesterase</fullName>
        <ecNumber evidence="3">3.1.4.46</ecNumber>
    </submittedName>
</protein>
<dbReference type="PANTHER" id="PTHR43805">
    <property type="entry name" value="GLYCEROPHOSPHORYL DIESTER PHOSPHODIESTERASE"/>
    <property type="match status" value="1"/>
</dbReference>
<dbReference type="eggNOG" id="COG0584">
    <property type="taxonomic scope" value="Bacteria"/>
</dbReference>
<feature type="domain" description="GP-PDE" evidence="2">
    <location>
        <begin position="25"/>
        <end position="257"/>
    </location>
</feature>
<dbReference type="STRING" id="1294273.roselon_01926"/>
<proteinExistence type="predicted"/>
<dbReference type="PATRIC" id="fig|1294273.3.peg.1898"/>
<evidence type="ECO:0000313" key="3">
    <source>
        <dbReference type="EMBL" id="AHM04283.1"/>
    </source>
</evidence>
<sequence length="270" mass="29171">MPHHTAQVATRMTGARHPFLDHPTPTAVAHRGGAREAEENTMEAFARAVDLGFTHIETDVHATRDGVAVIHHDPSFARMTGETARIADLDWSDIARIRTHGGAAIPRAEEVLASFPDLHVTFELKCDRVAAPLAEVIRRADALARVCVGSFAVKRTAAIRAMLGPGLCWSPGQAGVLALWLAGQGLPMRRPGFAVAQVPPVFRGIPVVTPGVLRAATARGIDIQVWTVDDPVEMARLLDLGVHAIMTDRPTVLRDVLDRRGQWTGRAGTR</sequence>
<accession>W8RT13</accession>
<dbReference type="Gene3D" id="3.20.20.190">
    <property type="entry name" value="Phosphatidylinositol (PI) phosphodiesterase"/>
    <property type="match status" value="1"/>
</dbReference>
<dbReference type="PROSITE" id="PS51704">
    <property type="entry name" value="GP_PDE"/>
    <property type="match status" value="1"/>
</dbReference>
<dbReference type="Proteomes" id="UP000019593">
    <property type="component" value="Chromosome"/>
</dbReference>
<dbReference type="InterPro" id="IPR030395">
    <property type="entry name" value="GP_PDE_dom"/>
</dbReference>
<evidence type="ECO:0000313" key="4">
    <source>
        <dbReference type="Proteomes" id="UP000019593"/>
    </source>
</evidence>
<feature type="region of interest" description="Disordered" evidence="1">
    <location>
        <begin position="1"/>
        <end position="23"/>
    </location>
</feature>
<gene>
    <name evidence="3" type="ORF">roselon_01926</name>
</gene>
<dbReference type="GO" id="GO:0008889">
    <property type="term" value="F:glycerophosphodiester phosphodiesterase activity"/>
    <property type="evidence" value="ECO:0007669"/>
    <property type="project" value="UniProtKB-EC"/>
</dbReference>
<dbReference type="KEGG" id="red:roselon_01926"/>
<organism evidence="3 4">
    <name type="scientific">Roseicyclus elongatus DSM 19469</name>
    <dbReference type="NCBI Taxonomy" id="1294273"/>
    <lineage>
        <taxon>Bacteria</taxon>
        <taxon>Pseudomonadati</taxon>
        <taxon>Pseudomonadota</taxon>
        <taxon>Alphaproteobacteria</taxon>
        <taxon>Rhodobacterales</taxon>
        <taxon>Roseobacteraceae</taxon>
        <taxon>Roseicyclus</taxon>
    </lineage>
</organism>
<dbReference type="EC" id="3.1.4.46" evidence="3"/>
<name>W8RT13_9RHOB</name>
<dbReference type="SUPFAM" id="SSF51695">
    <property type="entry name" value="PLC-like phosphodiesterases"/>
    <property type="match status" value="1"/>
</dbReference>
<dbReference type="EMBL" id="CP004372">
    <property type="protein sequence ID" value="AHM04283.1"/>
    <property type="molecule type" value="Genomic_DNA"/>
</dbReference>
<keyword evidence="4" id="KW-1185">Reference proteome</keyword>
<dbReference type="GO" id="GO:0006629">
    <property type="term" value="P:lipid metabolic process"/>
    <property type="evidence" value="ECO:0007669"/>
    <property type="project" value="InterPro"/>
</dbReference>
<evidence type="ECO:0000256" key="1">
    <source>
        <dbReference type="SAM" id="MobiDB-lite"/>
    </source>
</evidence>